<evidence type="ECO:0000313" key="3">
    <source>
        <dbReference type="Proteomes" id="UP000189670"/>
    </source>
</evidence>
<organism evidence="2 3">
    <name type="scientific">Candidatus Magnetoglobus multicellularis str. Araruama</name>
    <dbReference type="NCBI Taxonomy" id="890399"/>
    <lineage>
        <taxon>Bacteria</taxon>
        <taxon>Pseudomonadati</taxon>
        <taxon>Thermodesulfobacteriota</taxon>
        <taxon>Desulfobacteria</taxon>
        <taxon>Desulfobacterales</taxon>
        <taxon>Desulfobacteraceae</taxon>
        <taxon>Candidatus Magnetoglobus</taxon>
    </lineage>
</organism>
<reference evidence="3" key="1">
    <citation type="submission" date="2012-11" db="EMBL/GenBank/DDBJ databases">
        <authorList>
            <person name="Lucero-Rivera Y.E."/>
            <person name="Tovar-Ramirez D."/>
        </authorList>
    </citation>
    <scope>NUCLEOTIDE SEQUENCE [LARGE SCALE GENOMIC DNA]</scope>
    <source>
        <strain evidence="3">Araruama</strain>
    </source>
</reference>
<dbReference type="Proteomes" id="UP000189670">
    <property type="component" value="Unassembled WGS sequence"/>
</dbReference>
<evidence type="ECO:0008006" key="4">
    <source>
        <dbReference type="Google" id="ProtNLM"/>
    </source>
</evidence>
<evidence type="ECO:0000313" key="2">
    <source>
        <dbReference type="EMBL" id="ETR71037.1"/>
    </source>
</evidence>
<feature type="signal peptide" evidence="1">
    <location>
        <begin position="1"/>
        <end position="18"/>
    </location>
</feature>
<dbReference type="AlphaFoldDB" id="A0A1V1P828"/>
<evidence type="ECO:0000256" key="1">
    <source>
        <dbReference type="SAM" id="SignalP"/>
    </source>
</evidence>
<dbReference type="EMBL" id="ATBP01000330">
    <property type="protein sequence ID" value="ETR71037.1"/>
    <property type="molecule type" value="Genomic_DNA"/>
</dbReference>
<feature type="chain" id="PRO_5010746771" description="EF-hand domain-containing protein" evidence="1">
    <location>
        <begin position="19"/>
        <end position="282"/>
    </location>
</feature>
<gene>
    <name evidence="2" type="ORF">OMM_02789</name>
</gene>
<comment type="caution">
    <text evidence="2">The sequence shown here is derived from an EMBL/GenBank/DDBJ whole genome shotgun (WGS) entry which is preliminary data.</text>
</comment>
<name>A0A1V1P828_9BACT</name>
<proteinExistence type="predicted"/>
<protein>
    <recommendedName>
        <fullName evidence="4">EF-hand domain-containing protein</fullName>
    </recommendedName>
</protein>
<sequence>MFKSHYFLLTCINGVAFAFILGDVNNDGKIDHAESINAMQVMAGIKSQISIDNVWQQDGNKVFIKDVNVGINTDNPRSALEINGVLRTRSIHNMANSFFVDGDKDKYYAVIFNDQSWWDGPAEFEITRSNVHADGEWHGSMNLKIFWHSSRFGHQSGFLEYQYQQNRGHFVSYIKNYEYKEYLFIWLKGQTTYNYRSINNNVTLKTILGTDNQPCIFNESDNPNYDTKVDCTYRTEVHESIQYGKMISLPVRIDSNVEVNGQFTLNGNITSEQDICIGKCDN</sequence>
<keyword evidence="1" id="KW-0732">Signal</keyword>
<accession>A0A1V1P828</accession>